<feature type="transmembrane region" description="Helical" evidence="8">
    <location>
        <begin position="57"/>
        <end position="78"/>
    </location>
</feature>
<feature type="region of interest" description="Disordered" evidence="7">
    <location>
        <begin position="1"/>
        <end position="34"/>
    </location>
</feature>
<evidence type="ECO:0000256" key="1">
    <source>
        <dbReference type="ARBA" id="ARBA00004651"/>
    </source>
</evidence>
<keyword evidence="4 11" id="KW-0067">ATP-binding</keyword>
<dbReference type="Pfam" id="PF00005">
    <property type="entry name" value="ABC_tran"/>
    <property type="match status" value="1"/>
</dbReference>
<evidence type="ECO:0000256" key="8">
    <source>
        <dbReference type="SAM" id="Phobius"/>
    </source>
</evidence>
<dbReference type="InterPro" id="IPR003593">
    <property type="entry name" value="AAA+_ATPase"/>
</dbReference>
<reference evidence="11" key="1">
    <citation type="submission" date="2022-08" db="EMBL/GenBank/DDBJ databases">
        <authorList>
            <person name="Deng Y."/>
            <person name="Han X.-F."/>
            <person name="Zhang Y.-Q."/>
        </authorList>
    </citation>
    <scope>NUCLEOTIDE SEQUENCE</scope>
    <source>
        <strain evidence="11">CPCC 203386</strain>
    </source>
</reference>
<feature type="transmembrane region" description="Helical" evidence="8">
    <location>
        <begin position="188"/>
        <end position="216"/>
    </location>
</feature>
<evidence type="ECO:0000313" key="12">
    <source>
        <dbReference type="Proteomes" id="UP001165586"/>
    </source>
</evidence>
<dbReference type="SMART" id="SM00382">
    <property type="entry name" value="AAA"/>
    <property type="match status" value="1"/>
</dbReference>
<dbReference type="InterPro" id="IPR039421">
    <property type="entry name" value="Type_1_exporter"/>
</dbReference>
<dbReference type="CDD" id="cd18550">
    <property type="entry name" value="ABC_6TM_exporter_like"/>
    <property type="match status" value="1"/>
</dbReference>
<dbReference type="PROSITE" id="PS00211">
    <property type="entry name" value="ABC_TRANSPORTER_1"/>
    <property type="match status" value="1"/>
</dbReference>
<dbReference type="EMBL" id="JANLCJ010000004">
    <property type="protein sequence ID" value="MCS5734380.1"/>
    <property type="molecule type" value="Genomic_DNA"/>
</dbReference>
<evidence type="ECO:0000256" key="5">
    <source>
        <dbReference type="ARBA" id="ARBA00022989"/>
    </source>
</evidence>
<feature type="domain" description="ABC transporter" evidence="9">
    <location>
        <begin position="384"/>
        <end position="621"/>
    </location>
</feature>
<proteinExistence type="predicted"/>
<organism evidence="11 12">
    <name type="scientific">Herbiconiux daphne</name>
    <dbReference type="NCBI Taxonomy" id="2970914"/>
    <lineage>
        <taxon>Bacteria</taxon>
        <taxon>Bacillati</taxon>
        <taxon>Actinomycetota</taxon>
        <taxon>Actinomycetes</taxon>
        <taxon>Micrococcales</taxon>
        <taxon>Microbacteriaceae</taxon>
        <taxon>Herbiconiux</taxon>
    </lineage>
</organism>
<evidence type="ECO:0000256" key="3">
    <source>
        <dbReference type="ARBA" id="ARBA00022741"/>
    </source>
</evidence>
<feature type="compositionally biased region" description="Gly residues" evidence="7">
    <location>
        <begin position="8"/>
        <end position="22"/>
    </location>
</feature>
<dbReference type="Gene3D" id="3.40.50.300">
    <property type="entry name" value="P-loop containing nucleotide triphosphate hydrolases"/>
    <property type="match status" value="1"/>
</dbReference>
<dbReference type="InterPro" id="IPR036640">
    <property type="entry name" value="ABC1_TM_sf"/>
</dbReference>
<accession>A0ABT2H362</accession>
<keyword evidence="3" id="KW-0547">Nucleotide-binding</keyword>
<dbReference type="SUPFAM" id="SSF90123">
    <property type="entry name" value="ABC transporter transmembrane region"/>
    <property type="match status" value="1"/>
</dbReference>
<keyword evidence="5 8" id="KW-1133">Transmembrane helix</keyword>
<feature type="transmembrane region" description="Helical" evidence="8">
    <location>
        <begin position="287"/>
        <end position="311"/>
    </location>
</feature>
<name>A0ABT2H362_9MICO</name>
<evidence type="ECO:0000259" key="9">
    <source>
        <dbReference type="PROSITE" id="PS50893"/>
    </source>
</evidence>
<sequence length="626" mass="67414">MAAVAAAGGAGGGGRGGGGGRVSSGEARAQREANAEAPKIPHLLRRISELFQPYRSALVVTGILVLITAGLTVLPPLLTQQAFDLGLFPSSGRPNIPVLLELVGAMVVIWVVSAALGVWQTYLTARVGNRVMGDLRIRLFSHLQRMELAFFTRTKTGIIQSRLQNDVGGVASVLTNTVSSVLGNTVTVIAALIAMLVLSWQLTIVAIVLMPLLVYVQRRVGQVRARIASKTQESLSDMTAITQETLSVSGILLAKSFNRQQSEIARYSDENDNQISLQVRQQMSGQWFFAIVQIFLSIVPAIVYLVSGYLINGGVDITAGTIVAFTTVQARLMWPLLGLMRVGLDLQTSGALFARIFEYLDLKPAIADKPDALDLPASQAAGRVQFDHVSFVYPDGEPEHPTLDDVSFTVQPGQFAAFVGPSGAGKTTVSYLVPRLYEATSGAVLVDGHDVRDLRHESLIDRLGIVSQETYLFHATIAENLRYAKPDATIEELADAARRANIHDRIMSFPAGYDTVVGERGYRLSGGEKQRIAIARVLLKDPAVLILDEATSALDSISERVVQDALDAASHGRTTIAIAHRLSTIVNADVIFVVDGGRILEQGTHLELLERDGVYAGLYAQQLSTA</sequence>
<dbReference type="GO" id="GO:0005524">
    <property type="term" value="F:ATP binding"/>
    <property type="evidence" value="ECO:0007669"/>
    <property type="project" value="UniProtKB-KW"/>
</dbReference>
<keyword evidence="2 8" id="KW-0812">Transmembrane</keyword>
<dbReference type="InterPro" id="IPR027417">
    <property type="entry name" value="P-loop_NTPase"/>
</dbReference>
<evidence type="ECO:0000259" key="10">
    <source>
        <dbReference type="PROSITE" id="PS50929"/>
    </source>
</evidence>
<comment type="caution">
    <text evidence="11">The sequence shown here is derived from an EMBL/GenBank/DDBJ whole genome shotgun (WGS) entry which is preliminary data.</text>
</comment>
<dbReference type="PROSITE" id="PS50929">
    <property type="entry name" value="ABC_TM1F"/>
    <property type="match status" value="1"/>
</dbReference>
<dbReference type="Pfam" id="PF00664">
    <property type="entry name" value="ABC_membrane"/>
    <property type="match status" value="1"/>
</dbReference>
<dbReference type="RefSeq" id="WP_259539669.1">
    <property type="nucleotide sequence ID" value="NZ_JANLCJ010000004.1"/>
</dbReference>
<evidence type="ECO:0000256" key="2">
    <source>
        <dbReference type="ARBA" id="ARBA00022692"/>
    </source>
</evidence>
<evidence type="ECO:0000256" key="7">
    <source>
        <dbReference type="SAM" id="MobiDB-lite"/>
    </source>
</evidence>
<dbReference type="PANTHER" id="PTHR43394">
    <property type="entry name" value="ATP-DEPENDENT PERMEASE MDL1, MITOCHONDRIAL"/>
    <property type="match status" value="1"/>
</dbReference>
<comment type="subcellular location">
    <subcellularLocation>
        <location evidence="1">Cell membrane</location>
        <topology evidence="1">Multi-pass membrane protein</topology>
    </subcellularLocation>
</comment>
<dbReference type="InterPro" id="IPR003439">
    <property type="entry name" value="ABC_transporter-like_ATP-bd"/>
</dbReference>
<feature type="domain" description="ABC transmembrane type-1" evidence="10">
    <location>
        <begin position="59"/>
        <end position="348"/>
    </location>
</feature>
<evidence type="ECO:0000313" key="11">
    <source>
        <dbReference type="EMBL" id="MCS5734380.1"/>
    </source>
</evidence>
<evidence type="ECO:0000256" key="4">
    <source>
        <dbReference type="ARBA" id="ARBA00022840"/>
    </source>
</evidence>
<dbReference type="Gene3D" id="1.20.1560.10">
    <property type="entry name" value="ABC transporter type 1, transmembrane domain"/>
    <property type="match status" value="1"/>
</dbReference>
<keyword evidence="6 8" id="KW-0472">Membrane</keyword>
<dbReference type="InterPro" id="IPR011527">
    <property type="entry name" value="ABC1_TM_dom"/>
</dbReference>
<keyword evidence="12" id="KW-1185">Reference proteome</keyword>
<dbReference type="PANTHER" id="PTHR43394:SF1">
    <property type="entry name" value="ATP-BINDING CASSETTE SUB-FAMILY B MEMBER 10, MITOCHONDRIAL"/>
    <property type="match status" value="1"/>
</dbReference>
<protein>
    <submittedName>
        <fullName evidence="11">ABC transporter ATP-binding protein/permease</fullName>
    </submittedName>
</protein>
<dbReference type="Proteomes" id="UP001165586">
    <property type="component" value="Unassembled WGS sequence"/>
</dbReference>
<feature type="transmembrane region" description="Helical" evidence="8">
    <location>
        <begin position="98"/>
        <end position="122"/>
    </location>
</feature>
<gene>
    <name evidence="11" type="ORF">N1032_11590</name>
</gene>
<dbReference type="InterPro" id="IPR017871">
    <property type="entry name" value="ABC_transporter-like_CS"/>
</dbReference>
<evidence type="ECO:0000256" key="6">
    <source>
        <dbReference type="ARBA" id="ARBA00023136"/>
    </source>
</evidence>
<dbReference type="PROSITE" id="PS50893">
    <property type="entry name" value="ABC_TRANSPORTER_2"/>
    <property type="match status" value="1"/>
</dbReference>
<dbReference type="SUPFAM" id="SSF52540">
    <property type="entry name" value="P-loop containing nucleoside triphosphate hydrolases"/>
    <property type="match status" value="1"/>
</dbReference>